<evidence type="ECO:0000313" key="2">
    <source>
        <dbReference type="Proteomes" id="UP000289792"/>
    </source>
</evidence>
<evidence type="ECO:0000313" key="1">
    <source>
        <dbReference type="EMBL" id="RXJ45561.1"/>
    </source>
</evidence>
<comment type="caution">
    <text evidence="1">The sequence shown here is derived from an EMBL/GenBank/DDBJ whole genome shotgun (WGS) entry which is preliminary data.</text>
</comment>
<protein>
    <submittedName>
        <fullName evidence="1">Uncharacterized protein</fullName>
    </submittedName>
</protein>
<reference evidence="1 2" key="1">
    <citation type="submission" date="2019-01" db="EMBL/GenBank/DDBJ databases">
        <title>Genome sequence of the Antarctic species Gelidibacter gilvus ACAM 158(T).</title>
        <authorList>
            <person name="Bowman J.P."/>
        </authorList>
    </citation>
    <scope>NUCLEOTIDE SEQUENCE [LARGE SCALE GENOMIC DNA]</scope>
    <source>
        <strain evidence="1 2">IC158</strain>
    </source>
</reference>
<gene>
    <name evidence="1" type="ORF">ESZ48_16260</name>
</gene>
<keyword evidence="2" id="KW-1185">Reference proteome</keyword>
<dbReference type="AlphaFoldDB" id="A0A4Q0XCA3"/>
<dbReference type="PROSITE" id="PS51257">
    <property type="entry name" value="PROKAR_LIPOPROTEIN"/>
    <property type="match status" value="1"/>
</dbReference>
<dbReference type="RefSeq" id="WP_129018559.1">
    <property type="nucleotide sequence ID" value="NZ_SDDZ01000013.1"/>
</dbReference>
<dbReference type="Proteomes" id="UP000289792">
    <property type="component" value="Unassembled WGS sequence"/>
</dbReference>
<name>A0A4Q0XCA3_9FLAO</name>
<accession>A0A4Q0XCA3</accession>
<sequence length="226" mass="26355">MKYLSLLLLLLTFSCNNEKTILLPEIENAEITEVHDISPIYIFYDETKTDSLELNRNNIISTTNWLVNIDKRLTLGQVIPKIVLLQDKKRNAEVHKNENSKNYYTCNDTSIQNLGFLEFTQIIYKMKSILPNVSSDYYNSKEKRLILDFKAPNDIKFVTLYNDSIIKKSTIKTLKNDLETLPKETVYDLVLSINDQLTFQDYITFKSTLSKVKSPNLTINENEFIY</sequence>
<organism evidence="1 2">
    <name type="scientific">Gelidibacter gilvus</name>
    <dbReference type="NCBI Taxonomy" id="59602"/>
    <lineage>
        <taxon>Bacteria</taxon>
        <taxon>Pseudomonadati</taxon>
        <taxon>Bacteroidota</taxon>
        <taxon>Flavobacteriia</taxon>
        <taxon>Flavobacteriales</taxon>
        <taxon>Flavobacteriaceae</taxon>
        <taxon>Gelidibacter</taxon>
    </lineage>
</organism>
<dbReference type="EMBL" id="SDDZ01000013">
    <property type="protein sequence ID" value="RXJ45561.1"/>
    <property type="molecule type" value="Genomic_DNA"/>
</dbReference>
<proteinExistence type="predicted"/>
<dbReference type="OrthoDB" id="1148707at2"/>